<keyword evidence="4" id="KW-0808">Transferase</keyword>
<keyword evidence="7" id="KW-0812">Transmembrane</keyword>
<dbReference type="PIRSF" id="PIRSF026649">
    <property type="entry name" value="MsbB"/>
    <property type="match status" value="1"/>
</dbReference>
<reference evidence="8" key="1">
    <citation type="journal article" date="2014" name="Int. J. Syst. Evol. Microbiol.">
        <title>Complete genome sequence of Corynebacterium casei LMG S-19264T (=DSM 44701T), isolated from a smear-ripened cheese.</title>
        <authorList>
            <consortium name="US DOE Joint Genome Institute (JGI-PGF)"/>
            <person name="Walter F."/>
            <person name="Albersmeier A."/>
            <person name="Kalinowski J."/>
            <person name="Ruckert C."/>
        </authorList>
    </citation>
    <scope>NUCLEOTIDE SEQUENCE</scope>
    <source>
        <strain evidence="8">KCTC 12711</strain>
    </source>
</reference>
<dbReference type="GO" id="GO:0016746">
    <property type="term" value="F:acyltransferase activity"/>
    <property type="evidence" value="ECO:0007669"/>
    <property type="project" value="UniProtKB-KW"/>
</dbReference>
<sequence>MAPKYWPTWLGLLVLRGFSVLPLPILAVLGQTIGLLFYALGASRRRIAFKNIRVSFPEKSVCECRQINRRHFMLIGQSVFATPMHWWASKRRFNKLITVYGRAHYDAALASGNNIIILAPHFISLDVAGLRLAQERPMLTMYQYAKNGLIDEVVKRRRLRFGGELVERKAPLRQLIRAIRKGNPFYYLPDQDAGRKGIFVPFFHTQASTYPMLGKFAEMTNALVIPCRTRIKPWGMGYEVTLGKPLENFPSGDEVSDTARMNNEVAELIRPHPEQYFWVHKRFKTRPPEEAAKGIKFYQ</sequence>
<evidence type="ECO:0000313" key="9">
    <source>
        <dbReference type="Proteomes" id="UP000614811"/>
    </source>
</evidence>
<dbReference type="PANTHER" id="PTHR30606">
    <property type="entry name" value="LIPID A BIOSYNTHESIS LAUROYL ACYLTRANSFERASE"/>
    <property type="match status" value="1"/>
</dbReference>
<proteinExistence type="predicted"/>
<keyword evidence="7" id="KW-1133">Transmembrane helix</keyword>
<evidence type="ECO:0000256" key="2">
    <source>
        <dbReference type="ARBA" id="ARBA00022475"/>
    </source>
</evidence>
<name>A0A918S200_9GAMM</name>
<keyword evidence="5 7" id="KW-0472">Membrane</keyword>
<dbReference type="CDD" id="cd07984">
    <property type="entry name" value="LPLAT_LABLAT-like"/>
    <property type="match status" value="1"/>
</dbReference>
<organism evidence="8 9">
    <name type="scientific">Arenicella chitinivorans</name>
    <dbReference type="NCBI Taxonomy" id="1329800"/>
    <lineage>
        <taxon>Bacteria</taxon>
        <taxon>Pseudomonadati</taxon>
        <taxon>Pseudomonadota</taxon>
        <taxon>Gammaproteobacteria</taxon>
        <taxon>Arenicellales</taxon>
        <taxon>Arenicellaceae</taxon>
        <taxon>Arenicella</taxon>
    </lineage>
</organism>
<keyword evidence="2" id="KW-1003">Cell membrane</keyword>
<dbReference type="GO" id="GO:0005886">
    <property type="term" value="C:plasma membrane"/>
    <property type="evidence" value="ECO:0007669"/>
    <property type="project" value="UniProtKB-SubCell"/>
</dbReference>
<keyword evidence="6" id="KW-0012">Acyltransferase</keyword>
<evidence type="ECO:0000256" key="3">
    <source>
        <dbReference type="ARBA" id="ARBA00022519"/>
    </source>
</evidence>
<keyword evidence="3" id="KW-0997">Cell inner membrane</keyword>
<comment type="caution">
    <text evidence="8">The sequence shown here is derived from an EMBL/GenBank/DDBJ whole genome shotgun (WGS) entry which is preliminary data.</text>
</comment>
<feature type="transmembrane region" description="Helical" evidence="7">
    <location>
        <begin position="20"/>
        <end position="40"/>
    </location>
</feature>
<comment type="subcellular location">
    <subcellularLocation>
        <location evidence="1">Cell inner membrane</location>
    </subcellularLocation>
</comment>
<evidence type="ECO:0000256" key="1">
    <source>
        <dbReference type="ARBA" id="ARBA00004533"/>
    </source>
</evidence>
<protein>
    <submittedName>
        <fullName evidence="8">Lipid A biosynthesis lauroyltransferase</fullName>
    </submittedName>
</protein>
<keyword evidence="9" id="KW-1185">Reference proteome</keyword>
<accession>A0A918S200</accession>
<dbReference type="EMBL" id="BMXA01000008">
    <property type="protein sequence ID" value="GHA20100.1"/>
    <property type="molecule type" value="Genomic_DNA"/>
</dbReference>
<reference evidence="8" key="2">
    <citation type="submission" date="2020-09" db="EMBL/GenBank/DDBJ databases">
        <authorList>
            <person name="Sun Q."/>
            <person name="Kim S."/>
        </authorList>
    </citation>
    <scope>NUCLEOTIDE SEQUENCE</scope>
    <source>
        <strain evidence="8">KCTC 12711</strain>
    </source>
</reference>
<dbReference type="GO" id="GO:0009247">
    <property type="term" value="P:glycolipid biosynthetic process"/>
    <property type="evidence" value="ECO:0007669"/>
    <property type="project" value="UniProtKB-ARBA"/>
</dbReference>
<evidence type="ECO:0000256" key="4">
    <source>
        <dbReference type="ARBA" id="ARBA00022679"/>
    </source>
</evidence>
<evidence type="ECO:0000256" key="5">
    <source>
        <dbReference type="ARBA" id="ARBA00023136"/>
    </source>
</evidence>
<evidence type="ECO:0000313" key="8">
    <source>
        <dbReference type="EMBL" id="GHA20100.1"/>
    </source>
</evidence>
<dbReference type="AlphaFoldDB" id="A0A918S200"/>
<evidence type="ECO:0000256" key="7">
    <source>
        <dbReference type="SAM" id="Phobius"/>
    </source>
</evidence>
<dbReference type="Pfam" id="PF03279">
    <property type="entry name" value="Lip_A_acyltrans"/>
    <property type="match status" value="1"/>
</dbReference>
<dbReference type="InterPro" id="IPR004960">
    <property type="entry name" value="LipA_acyltrans"/>
</dbReference>
<dbReference type="Proteomes" id="UP000614811">
    <property type="component" value="Unassembled WGS sequence"/>
</dbReference>
<evidence type="ECO:0000256" key="6">
    <source>
        <dbReference type="ARBA" id="ARBA00023315"/>
    </source>
</evidence>
<dbReference type="PANTHER" id="PTHR30606:SF9">
    <property type="entry name" value="LIPID A BIOSYNTHESIS LAUROYLTRANSFERASE"/>
    <property type="match status" value="1"/>
</dbReference>
<gene>
    <name evidence="8" type="primary">lpxL</name>
    <name evidence="8" type="ORF">GCM10008090_32460</name>
</gene>